<evidence type="ECO:0000256" key="2">
    <source>
        <dbReference type="ARBA" id="ARBA00023015"/>
    </source>
</evidence>
<dbReference type="PANTHER" id="PTHR35807">
    <property type="entry name" value="TRANSCRIPTIONAL REGULATOR REDD-RELATED"/>
    <property type="match status" value="1"/>
</dbReference>
<protein>
    <submittedName>
        <fullName evidence="6">Transcriptional regulator</fullName>
    </submittedName>
</protein>
<dbReference type="InterPro" id="IPR005158">
    <property type="entry name" value="BTAD"/>
</dbReference>
<dbReference type="InterPro" id="IPR051677">
    <property type="entry name" value="AfsR-DnrI-RedD_regulator"/>
</dbReference>
<keyword evidence="1" id="KW-0902">Two-component regulatory system</keyword>
<dbReference type="GO" id="GO:0000160">
    <property type="term" value="P:phosphorelay signal transduction system"/>
    <property type="evidence" value="ECO:0007669"/>
    <property type="project" value="UniProtKB-KW"/>
</dbReference>
<keyword evidence="3" id="KW-0804">Transcription</keyword>
<dbReference type="Gene3D" id="1.25.40.10">
    <property type="entry name" value="Tetratricopeptide repeat domain"/>
    <property type="match status" value="1"/>
</dbReference>
<dbReference type="InterPro" id="IPR011990">
    <property type="entry name" value="TPR-like_helical_dom_sf"/>
</dbReference>
<dbReference type="GO" id="GO:0006355">
    <property type="term" value="P:regulation of DNA-templated transcription"/>
    <property type="evidence" value="ECO:0007669"/>
    <property type="project" value="TreeGrafter"/>
</dbReference>
<feature type="domain" description="Bacterial transcriptional activator" evidence="5">
    <location>
        <begin position="152"/>
        <end position="291"/>
    </location>
</feature>
<evidence type="ECO:0000256" key="3">
    <source>
        <dbReference type="ARBA" id="ARBA00023163"/>
    </source>
</evidence>
<accession>A0A372ZMY0</accession>
<sequence>MAVTPGRRQRDVATTSVRRGRDGGPGPDGHGRDGPGPQPGRVRTGAGDGVTRQSGGVLWDGPRIELLRGFEATGEGHRIALPVSAQHLLAFLALHDGGVPRGAVAERLWPDCTQRRAAANLRTALYHARLRGRAIPVESPGQWLRLAPAVRVDLRYARRSARQVVAGLDRLPVNCDAIVDDLAAELLPGWEEEWLTLERERWDQLRLYALEGLAHQLCDAERYLSALQTALAAIAIDPVRETAHRIVVEVHLAEGNLASALRSYQHYRSFLQRELNVAPSPKMTGLVRNLQRM</sequence>
<dbReference type="GO" id="GO:0003677">
    <property type="term" value="F:DNA binding"/>
    <property type="evidence" value="ECO:0007669"/>
    <property type="project" value="TreeGrafter"/>
</dbReference>
<dbReference type="Pfam" id="PF03704">
    <property type="entry name" value="BTAD"/>
    <property type="match status" value="1"/>
</dbReference>
<comment type="caution">
    <text evidence="6">The sequence shown here is derived from an EMBL/GenBank/DDBJ whole genome shotgun (WGS) entry which is preliminary data.</text>
</comment>
<gene>
    <name evidence="6" type="ORF">DR950_04690</name>
</gene>
<evidence type="ECO:0000313" key="6">
    <source>
        <dbReference type="EMBL" id="RGD57186.1"/>
    </source>
</evidence>
<dbReference type="Proteomes" id="UP000263377">
    <property type="component" value="Unassembled WGS sequence"/>
</dbReference>
<keyword evidence="2" id="KW-0805">Transcription regulation</keyword>
<feature type="region of interest" description="Disordered" evidence="4">
    <location>
        <begin position="1"/>
        <end position="56"/>
    </location>
</feature>
<dbReference type="SUPFAM" id="SSF48452">
    <property type="entry name" value="TPR-like"/>
    <property type="match status" value="1"/>
</dbReference>
<proteinExistence type="predicted"/>
<dbReference type="PANTHER" id="PTHR35807:SF1">
    <property type="entry name" value="TRANSCRIPTIONAL REGULATOR REDD"/>
    <property type="match status" value="1"/>
</dbReference>
<evidence type="ECO:0000256" key="4">
    <source>
        <dbReference type="SAM" id="MobiDB-lite"/>
    </source>
</evidence>
<evidence type="ECO:0000259" key="5">
    <source>
        <dbReference type="SMART" id="SM01043"/>
    </source>
</evidence>
<dbReference type="AlphaFoldDB" id="A0A372ZMY0"/>
<organism evidence="6 7">
    <name type="scientific">Kitasatospora xanthocidica</name>
    <dbReference type="NCBI Taxonomy" id="83382"/>
    <lineage>
        <taxon>Bacteria</taxon>
        <taxon>Bacillati</taxon>
        <taxon>Actinomycetota</taxon>
        <taxon>Actinomycetes</taxon>
        <taxon>Kitasatosporales</taxon>
        <taxon>Streptomycetaceae</taxon>
        <taxon>Kitasatospora</taxon>
    </lineage>
</organism>
<dbReference type="InterPro" id="IPR036388">
    <property type="entry name" value="WH-like_DNA-bd_sf"/>
</dbReference>
<evidence type="ECO:0000313" key="7">
    <source>
        <dbReference type="Proteomes" id="UP000263377"/>
    </source>
</evidence>
<name>A0A372ZMY0_9ACTN</name>
<evidence type="ECO:0000256" key="1">
    <source>
        <dbReference type="ARBA" id="ARBA00023012"/>
    </source>
</evidence>
<dbReference type="EMBL" id="QVIG01000001">
    <property type="protein sequence ID" value="RGD57186.1"/>
    <property type="molecule type" value="Genomic_DNA"/>
</dbReference>
<reference evidence="6 7" key="1">
    <citation type="submission" date="2018-08" db="EMBL/GenBank/DDBJ databases">
        <title>Diversity &amp; Physiological Properties of Lignin-Decomposing Actinobacteria from Soil.</title>
        <authorList>
            <person name="Roh S.G."/>
            <person name="Kim S.B."/>
        </authorList>
    </citation>
    <scope>NUCLEOTIDE SEQUENCE [LARGE SCALE GENOMIC DNA]</scope>
    <source>
        <strain evidence="6 7">MMS17-GH009</strain>
    </source>
</reference>
<dbReference type="Gene3D" id="1.10.10.10">
    <property type="entry name" value="Winged helix-like DNA-binding domain superfamily/Winged helix DNA-binding domain"/>
    <property type="match status" value="1"/>
</dbReference>
<dbReference type="SMART" id="SM01043">
    <property type="entry name" value="BTAD"/>
    <property type="match status" value="1"/>
</dbReference>
<keyword evidence="7" id="KW-1185">Reference proteome</keyword>